<comment type="caution">
    <text evidence="2">The sequence shown here is derived from an EMBL/GenBank/DDBJ whole genome shotgun (WGS) entry which is preliminary data.</text>
</comment>
<dbReference type="PANTHER" id="PTHR43792">
    <property type="entry name" value="GNAT FAMILY, PUTATIVE (AFU_ORTHOLOGUE AFUA_3G00765)-RELATED-RELATED"/>
    <property type="match status" value="1"/>
</dbReference>
<reference evidence="2 3" key="1">
    <citation type="submission" date="2015-03" db="EMBL/GenBank/DDBJ databases">
        <authorList>
            <person name="Hassan Y.I."/>
            <person name="Lepp D."/>
            <person name="Li X.-Z."/>
            <person name="Zhou T."/>
        </authorList>
    </citation>
    <scope>NUCLEOTIDE SEQUENCE [LARGE SCALE GENOMIC DNA]</scope>
    <source>
        <strain evidence="2 3">BD-c194</strain>
    </source>
</reference>
<evidence type="ECO:0000313" key="3">
    <source>
        <dbReference type="Proteomes" id="UP000033632"/>
    </source>
</evidence>
<dbReference type="EMBL" id="JZEX01000137">
    <property type="protein sequence ID" value="KKB10729.1"/>
    <property type="molecule type" value="Genomic_DNA"/>
</dbReference>
<organism evidence="2 3">
    <name type="scientific">Devosia geojensis</name>
    <dbReference type="NCBI Taxonomy" id="443610"/>
    <lineage>
        <taxon>Bacteria</taxon>
        <taxon>Pseudomonadati</taxon>
        <taxon>Pseudomonadota</taxon>
        <taxon>Alphaproteobacteria</taxon>
        <taxon>Hyphomicrobiales</taxon>
        <taxon>Devosiaceae</taxon>
        <taxon>Devosia</taxon>
    </lineage>
</organism>
<dbReference type="PROSITE" id="PS51186">
    <property type="entry name" value="GNAT"/>
    <property type="match status" value="1"/>
</dbReference>
<dbReference type="Proteomes" id="UP000033632">
    <property type="component" value="Unassembled WGS sequence"/>
</dbReference>
<dbReference type="GO" id="GO:0016747">
    <property type="term" value="F:acyltransferase activity, transferring groups other than amino-acyl groups"/>
    <property type="evidence" value="ECO:0007669"/>
    <property type="project" value="InterPro"/>
</dbReference>
<keyword evidence="3" id="KW-1185">Reference proteome</keyword>
<dbReference type="AlphaFoldDB" id="A0A0F5FPB3"/>
<evidence type="ECO:0000313" key="2">
    <source>
        <dbReference type="EMBL" id="KKB10729.1"/>
    </source>
</evidence>
<dbReference type="InterPro" id="IPR016181">
    <property type="entry name" value="Acyl_CoA_acyltransferase"/>
</dbReference>
<accession>A0A0F5FPB3</accession>
<dbReference type="InterPro" id="IPR051531">
    <property type="entry name" value="N-acetyltransferase"/>
</dbReference>
<dbReference type="PATRIC" id="fig|443610.3.peg.1600"/>
<gene>
    <name evidence="2" type="ORF">VE25_16540</name>
</gene>
<dbReference type="OrthoDB" id="6293260at2"/>
<dbReference type="SUPFAM" id="SSF55729">
    <property type="entry name" value="Acyl-CoA N-acyltransferases (Nat)"/>
    <property type="match status" value="1"/>
</dbReference>
<dbReference type="Pfam" id="PF13302">
    <property type="entry name" value="Acetyltransf_3"/>
    <property type="match status" value="1"/>
</dbReference>
<dbReference type="PANTHER" id="PTHR43792:SF13">
    <property type="entry name" value="ACETYLTRANSFERASE"/>
    <property type="match status" value="1"/>
</dbReference>
<proteinExistence type="predicted"/>
<evidence type="ECO:0000259" key="1">
    <source>
        <dbReference type="PROSITE" id="PS51186"/>
    </source>
</evidence>
<dbReference type="InterPro" id="IPR000182">
    <property type="entry name" value="GNAT_dom"/>
</dbReference>
<feature type="domain" description="N-acetyltransferase" evidence="1">
    <location>
        <begin position="28"/>
        <end position="171"/>
    </location>
</feature>
<protein>
    <recommendedName>
        <fullName evidence="1">N-acetyltransferase domain-containing protein</fullName>
    </recommendedName>
</protein>
<sequence>MSGLPDLETERLRLTPWSQGSVDELFAMHAHPMVARYLDAQGRVYDRAKAKQRIIGWQQEFAEHGLSKFRMVRRADGAFVGRAGFSPFNGKAEIGYSLAYEHWGQGYASEIAQALSDWFFANREEDSFIGFAHVDNAASRRVLEKIGMIPTYTGVVAEMPHQFYIKTKPLGR</sequence>
<dbReference type="Gene3D" id="3.40.630.30">
    <property type="match status" value="1"/>
</dbReference>
<dbReference type="RefSeq" id="WP_046109758.1">
    <property type="nucleotide sequence ID" value="NZ_JZEX01000137.1"/>
</dbReference>
<dbReference type="STRING" id="443610.VE25_16540"/>
<name>A0A0F5FPB3_9HYPH</name>